<organism evidence="2 3">
    <name type="scientific">Dysgonomonas alginatilytica</name>
    <dbReference type="NCBI Taxonomy" id="1605892"/>
    <lineage>
        <taxon>Bacteria</taxon>
        <taxon>Pseudomonadati</taxon>
        <taxon>Bacteroidota</taxon>
        <taxon>Bacteroidia</taxon>
        <taxon>Bacteroidales</taxon>
        <taxon>Dysgonomonadaceae</taxon>
        <taxon>Dysgonomonas</taxon>
    </lineage>
</organism>
<accession>A0A2V3PPF7</accession>
<name>A0A2V3PPF7_9BACT</name>
<keyword evidence="3" id="KW-1185">Reference proteome</keyword>
<dbReference type="EMBL" id="QICL01000051">
    <property type="protein sequence ID" value="PXV58113.1"/>
    <property type="molecule type" value="Genomic_DNA"/>
</dbReference>
<dbReference type="Pfam" id="PF13350">
    <property type="entry name" value="Y_phosphatase3"/>
    <property type="match status" value="1"/>
</dbReference>
<dbReference type="InterPro" id="IPR026893">
    <property type="entry name" value="Tyr/Ser_Pase_IphP-type"/>
</dbReference>
<gene>
    <name evidence="2" type="ORF">CLV62_1518</name>
</gene>
<dbReference type="RefSeq" id="WP_110312694.1">
    <property type="nucleotide sequence ID" value="NZ_QICL01000051.1"/>
</dbReference>
<dbReference type="PANTHER" id="PTHR31126:SF1">
    <property type="entry name" value="TYROSINE SPECIFIC PROTEIN PHOSPHATASES DOMAIN-CONTAINING PROTEIN"/>
    <property type="match status" value="1"/>
</dbReference>
<proteinExistence type="inferred from homology"/>
<dbReference type="AlphaFoldDB" id="A0A2V3PPF7"/>
<dbReference type="PANTHER" id="PTHR31126">
    <property type="entry name" value="TYROSINE-PROTEIN PHOSPHATASE"/>
    <property type="match status" value="1"/>
</dbReference>
<dbReference type="PROSITE" id="PS51257">
    <property type="entry name" value="PROKAR_LIPOPROTEIN"/>
    <property type="match status" value="1"/>
</dbReference>
<comment type="caution">
    <text evidence="2">The sequence shown here is derived from an EMBL/GenBank/DDBJ whole genome shotgun (WGS) entry which is preliminary data.</text>
</comment>
<dbReference type="GO" id="GO:0004721">
    <property type="term" value="F:phosphoprotein phosphatase activity"/>
    <property type="evidence" value="ECO:0007669"/>
    <property type="project" value="InterPro"/>
</dbReference>
<protein>
    <submittedName>
        <fullName evidence="2">Protein-tyrosine phosphatase</fullName>
    </submittedName>
</protein>
<dbReference type="Gene3D" id="3.90.190.10">
    <property type="entry name" value="Protein tyrosine phosphatase superfamily"/>
    <property type="match status" value="1"/>
</dbReference>
<dbReference type="Proteomes" id="UP000247973">
    <property type="component" value="Unassembled WGS sequence"/>
</dbReference>
<evidence type="ECO:0000313" key="2">
    <source>
        <dbReference type="EMBL" id="PXV58113.1"/>
    </source>
</evidence>
<dbReference type="OrthoDB" id="1188001at2"/>
<reference evidence="2 3" key="1">
    <citation type="submission" date="2018-03" db="EMBL/GenBank/DDBJ databases">
        <title>Genomic Encyclopedia of Archaeal and Bacterial Type Strains, Phase II (KMG-II): from individual species to whole genera.</title>
        <authorList>
            <person name="Goeker M."/>
        </authorList>
    </citation>
    <scope>NUCLEOTIDE SEQUENCE [LARGE SCALE GENOMIC DNA]</scope>
    <source>
        <strain evidence="2 3">DSM 100214</strain>
    </source>
</reference>
<comment type="similarity">
    <text evidence="1">Belongs to the protein-tyrosine phosphatase family.</text>
</comment>
<sequence>MIKDITSFFIFSSLLITTGCTKHPDIYYYCDRDRAGNYVLKWEVSPTSPEDKIKIYMSDNDSVFSEPPVMETMVSDYVAHIPVQDSLTRKFFRLKVNKTFSGIISNHVFRMDNMQNLRDLGGYFTTEKRQVKWGRIFRSGDLSEITNKDYKIIESLGIKTIIDFRDVGEYENSPDLYTAPKMLHLPIASGNRAYIRDKILDGTFYRGDAILFTQDMYRTMVEKYSEEYARFFEVLSDKNNYPILYHGFLGKDRTGLASYFLLRALGIPNDANEDDYLLSNLYISEQMVMGEARYLPEQMQEAATVVCKADISYLRYAISCMENKSGSVDKYMEQELRLTEAKKKKLREILLYK</sequence>
<evidence type="ECO:0000256" key="1">
    <source>
        <dbReference type="ARBA" id="ARBA00009580"/>
    </source>
</evidence>
<evidence type="ECO:0000313" key="3">
    <source>
        <dbReference type="Proteomes" id="UP000247973"/>
    </source>
</evidence>
<dbReference type="InterPro" id="IPR029021">
    <property type="entry name" value="Prot-tyrosine_phosphatase-like"/>
</dbReference>
<dbReference type="SUPFAM" id="SSF52799">
    <property type="entry name" value="(Phosphotyrosine protein) phosphatases II"/>
    <property type="match status" value="1"/>
</dbReference>